<dbReference type="AlphaFoldDB" id="A0A8S9YBT2"/>
<accession>A0A8S9YBT2</accession>
<reference evidence="1" key="1">
    <citation type="submission" date="2019-07" db="EMBL/GenBank/DDBJ databases">
        <title>Annotation for the trematode Paragonimus miyazaki's.</title>
        <authorList>
            <person name="Choi Y.-J."/>
        </authorList>
    </citation>
    <scope>NUCLEOTIDE SEQUENCE</scope>
    <source>
        <strain evidence="1">Japan</strain>
    </source>
</reference>
<evidence type="ECO:0000313" key="2">
    <source>
        <dbReference type="Proteomes" id="UP000822476"/>
    </source>
</evidence>
<evidence type="ECO:0000313" key="1">
    <source>
        <dbReference type="EMBL" id="KAF7232468.1"/>
    </source>
</evidence>
<protein>
    <submittedName>
        <fullName evidence="1">Uncharacterized protein</fullName>
    </submittedName>
</protein>
<dbReference type="Proteomes" id="UP000822476">
    <property type="component" value="Unassembled WGS sequence"/>
</dbReference>
<keyword evidence="2" id="KW-1185">Reference proteome</keyword>
<proteinExistence type="predicted"/>
<comment type="caution">
    <text evidence="1">The sequence shown here is derived from an EMBL/GenBank/DDBJ whole genome shotgun (WGS) entry which is preliminary data.</text>
</comment>
<name>A0A8S9YBT2_9TREM</name>
<dbReference type="EMBL" id="JTDE01021787">
    <property type="protein sequence ID" value="KAF7232468.1"/>
    <property type="molecule type" value="Genomic_DNA"/>
</dbReference>
<organism evidence="1 2">
    <name type="scientific">Paragonimus skrjabini miyazakii</name>
    <dbReference type="NCBI Taxonomy" id="59628"/>
    <lineage>
        <taxon>Eukaryota</taxon>
        <taxon>Metazoa</taxon>
        <taxon>Spiralia</taxon>
        <taxon>Lophotrochozoa</taxon>
        <taxon>Platyhelminthes</taxon>
        <taxon>Trematoda</taxon>
        <taxon>Digenea</taxon>
        <taxon>Plagiorchiida</taxon>
        <taxon>Troglotremata</taxon>
        <taxon>Troglotrematidae</taxon>
        <taxon>Paragonimus</taxon>
    </lineage>
</organism>
<gene>
    <name evidence="1" type="ORF">EG68_04631</name>
</gene>
<sequence length="59" mass="6853">MVLLVFIKGHSRTSSSNPARPREDTICKNVHDFCSNANNFLKSPEKHLKKHARKFIKKF</sequence>